<dbReference type="PANTHER" id="PTHR43649:SF12">
    <property type="entry name" value="DIACETYLCHITOBIOSE BINDING PROTEIN DASA"/>
    <property type="match status" value="1"/>
</dbReference>
<name>A0A9D1DHZ4_9FIRM</name>
<dbReference type="EMBL" id="DVHE01000053">
    <property type="protein sequence ID" value="HIR50944.1"/>
    <property type="molecule type" value="Genomic_DNA"/>
</dbReference>
<dbReference type="SUPFAM" id="SSF53850">
    <property type="entry name" value="Periplasmic binding protein-like II"/>
    <property type="match status" value="1"/>
</dbReference>
<evidence type="ECO:0000256" key="1">
    <source>
        <dbReference type="SAM" id="SignalP"/>
    </source>
</evidence>
<reference evidence="2" key="2">
    <citation type="journal article" date="2021" name="PeerJ">
        <title>Extensive microbial diversity within the chicken gut microbiome revealed by metagenomics and culture.</title>
        <authorList>
            <person name="Gilroy R."/>
            <person name="Ravi A."/>
            <person name="Getino M."/>
            <person name="Pursley I."/>
            <person name="Horton D.L."/>
            <person name="Alikhan N.F."/>
            <person name="Baker D."/>
            <person name="Gharbi K."/>
            <person name="Hall N."/>
            <person name="Watson M."/>
            <person name="Adriaenssens E.M."/>
            <person name="Foster-Nyarko E."/>
            <person name="Jarju S."/>
            <person name="Secka A."/>
            <person name="Antonio M."/>
            <person name="Oren A."/>
            <person name="Chaudhuri R.R."/>
            <person name="La Ragione R."/>
            <person name="Hildebrand F."/>
            <person name="Pallen M.J."/>
        </authorList>
    </citation>
    <scope>NUCLEOTIDE SEQUENCE</scope>
    <source>
        <strain evidence="2">ChiBcec15-4380</strain>
    </source>
</reference>
<gene>
    <name evidence="2" type="ORF">IAA53_06630</name>
</gene>
<proteinExistence type="predicted"/>
<feature type="chain" id="PRO_5038866429" evidence="1">
    <location>
        <begin position="22"/>
        <end position="561"/>
    </location>
</feature>
<comment type="caution">
    <text evidence="2">The sequence shown here is derived from an EMBL/GenBank/DDBJ whole genome shotgun (WGS) entry which is preliminary data.</text>
</comment>
<dbReference type="Proteomes" id="UP000824239">
    <property type="component" value="Unassembled WGS sequence"/>
</dbReference>
<reference evidence="2" key="1">
    <citation type="submission" date="2020-10" db="EMBL/GenBank/DDBJ databases">
        <authorList>
            <person name="Gilroy R."/>
        </authorList>
    </citation>
    <scope>NUCLEOTIDE SEQUENCE</scope>
    <source>
        <strain evidence="2">ChiBcec15-4380</strain>
    </source>
</reference>
<dbReference type="Gene3D" id="3.40.190.10">
    <property type="entry name" value="Periplasmic binding protein-like II"/>
    <property type="match status" value="2"/>
</dbReference>
<dbReference type="PROSITE" id="PS51257">
    <property type="entry name" value="PROKAR_LIPOPROTEIN"/>
    <property type="match status" value="1"/>
</dbReference>
<sequence length="561" mass="62783">MKRIASLLLLAALVLSLAACSSGGKTTQQSGSDVDTLVSEYGFQWTDPDAPILNDAGAQAISFNIYSSKNASALDYNDMKIMQDLYESTNVYVNWENVSESVYAQQKNLIFGNAADRPDAIYHAGMSAGEIIKYAQRNVLLPISDYLEYMPNFSKILEERPDIKSLLTSEDGKIYSLPRVEEMGLLQNPNLLFLNKNWAQQAVDAGAVSGINDADLVDGLTLTADQMEQMLTYFRDNDMNGNGVADDERPLSFVYNNWQGNQCDLYGMFGLNDNLEHRVVVDGKITYTVQDDRFQEATNFIANWVSEGLIDPVSFEQSQDNFLANGKGLETYGAFYWWESETVVSNPENYIVCAPLVGPDGDQTICVSNNPEIGTGEVIIFNGVPNVEVLLAYFDRYYDPIISAQINYGPIGIVYEEELDENGMLVQKELTGDVTADELRLQNAPLGIIYLSDYAWENVVHMEPRAQLRLERLDAYATPYVPEGVKPTPNLQFTLEELNTLSSYESNLNDYIRTNLIQWLINGGVSDDQWATFQEDLNGRTNLPAIQEVYQAAYDRYTANT</sequence>
<organism evidence="2 3">
    <name type="scientific">Candidatus Avoscillospira avicola</name>
    <dbReference type="NCBI Taxonomy" id="2840706"/>
    <lineage>
        <taxon>Bacteria</taxon>
        <taxon>Bacillati</taxon>
        <taxon>Bacillota</taxon>
        <taxon>Clostridia</taxon>
        <taxon>Eubacteriales</taxon>
        <taxon>Oscillospiraceae</taxon>
        <taxon>Oscillospiraceae incertae sedis</taxon>
        <taxon>Candidatus Avoscillospira</taxon>
    </lineage>
</organism>
<keyword evidence="1" id="KW-0732">Signal</keyword>
<dbReference type="AlphaFoldDB" id="A0A9D1DHZ4"/>
<accession>A0A9D1DHZ4</accession>
<protein>
    <submittedName>
        <fullName evidence="2">Uncharacterized protein</fullName>
    </submittedName>
</protein>
<evidence type="ECO:0000313" key="3">
    <source>
        <dbReference type="Proteomes" id="UP000824239"/>
    </source>
</evidence>
<dbReference type="PANTHER" id="PTHR43649">
    <property type="entry name" value="ARABINOSE-BINDING PROTEIN-RELATED"/>
    <property type="match status" value="1"/>
</dbReference>
<dbReference type="InterPro" id="IPR050490">
    <property type="entry name" value="Bact_solute-bd_prot1"/>
</dbReference>
<feature type="signal peptide" evidence="1">
    <location>
        <begin position="1"/>
        <end position="21"/>
    </location>
</feature>
<evidence type="ECO:0000313" key="2">
    <source>
        <dbReference type="EMBL" id="HIR50944.1"/>
    </source>
</evidence>